<dbReference type="Pfam" id="PF02687">
    <property type="entry name" value="FtsX"/>
    <property type="match status" value="2"/>
</dbReference>
<dbReference type="PANTHER" id="PTHR30572">
    <property type="entry name" value="MEMBRANE COMPONENT OF TRANSPORTER-RELATED"/>
    <property type="match status" value="1"/>
</dbReference>
<reference evidence="9 10" key="1">
    <citation type="submission" date="2020-08" db="EMBL/GenBank/DDBJ databases">
        <title>Adhaeribacter dokdonensis sp. nov., isolated from the rhizosphere of Elymus tsukushiensis, a plant native to the Dokdo Islands, Republic of Korea.</title>
        <authorList>
            <person name="Ghim S.Y."/>
        </authorList>
    </citation>
    <scope>NUCLEOTIDE SEQUENCE [LARGE SCALE GENOMIC DNA]</scope>
    <source>
        <strain evidence="9 10">KUDC8001</strain>
    </source>
</reference>
<feature type="domain" description="MacB-like periplasmic core" evidence="8">
    <location>
        <begin position="20"/>
        <end position="212"/>
    </location>
</feature>
<feature type="domain" description="MacB-like periplasmic core" evidence="8">
    <location>
        <begin position="439"/>
        <end position="628"/>
    </location>
</feature>
<accession>A0A7L7LEG9</accession>
<feature type="transmembrane region" description="Helical" evidence="6">
    <location>
        <begin position="681"/>
        <end position="706"/>
    </location>
</feature>
<dbReference type="InterPro" id="IPR050250">
    <property type="entry name" value="Macrolide_Exporter_MacB"/>
</dbReference>
<evidence type="ECO:0000259" key="7">
    <source>
        <dbReference type="Pfam" id="PF02687"/>
    </source>
</evidence>
<dbReference type="Pfam" id="PF12704">
    <property type="entry name" value="MacB_PCD"/>
    <property type="match status" value="2"/>
</dbReference>
<feature type="transmembrane region" description="Helical" evidence="6">
    <location>
        <begin position="21"/>
        <end position="42"/>
    </location>
</feature>
<dbReference type="KEGG" id="add:HUW48_25690"/>
<organism evidence="9 10">
    <name type="scientific">Adhaeribacter radiodurans</name>
    <dbReference type="NCBI Taxonomy" id="2745197"/>
    <lineage>
        <taxon>Bacteria</taxon>
        <taxon>Pseudomonadati</taxon>
        <taxon>Bacteroidota</taxon>
        <taxon>Cytophagia</taxon>
        <taxon>Cytophagales</taxon>
        <taxon>Hymenobacteraceae</taxon>
        <taxon>Adhaeribacter</taxon>
    </lineage>
</organism>
<dbReference type="RefSeq" id="WP_182413647.1">
    <property type="nucleotide sequence ID" value="NZ_CP055153.1"/>
</dbReference>
<keyword evidence="10" id="KW-1185">Reference proteome</keyword>
<evidence type="ECO:0000256" key="3">
    <source>
        <dbReference type="ARBA" id="ARBA00022692"/>
    </source>
</evidence>
<dbReference type="PANTHER" id="PTHR30572:SF18">
    <property type="entry name" value="ABC-TYPE MACROLIDE FAMILY EXPORT SYSTEM PERMEASE COMPONENT 2"/>
    <property type="match status" value="1"/>
</dbReference>
<evidence type="ECO:0000313" key="10">
    <source>
        <dbReference type="Proteomes" id="UP000514509"/>
    </source>
</evidence>
<dbReference type="AlphaFoldDB" id="A0A7L7LEG9"/>
<evidence type="ECO:0000256" key="1">
    <source>
        <dbReference type="ARBA" id="ARBA00004651"/>
    </source>
</evidence>
<dbReference type="InterPro" id="IPR025857">
    <property type="entry name" value="MacB_PCD"/>
</dbReference>
<evidence type="ECO:0000256" key="2">
    <source>
        <dbReference type="ARBA" id="ARBA00022475"/>
    </source>
</evidence>
<evidence type="ECO:0000256" key="6">
    <source>
        <dbReference type="SAM" id="Phobius"/>
    </source>
</evidence>
<dbReference type="PROSITE" id="PS51257">
    <property type="entry name" value="PROKAR_LIPOPROTEIN"/>
    <property type="match status" value="1"/>
</dbReference>
<evidence type="ECO:0000256" key="4">
    <source>
        <dbReference type="ARBA" id="ARBA00022989"/>
    </source>
</evidence>
<dbReference type="InterPro" id="IPR003838">
    <property type="entry name" value="ABC3_permease_C"/>
</dbReference>
<feature type="transmembrane region" description="Helical" evidence="6">
    <location>
        <begin position="718"/>
        <end position="746"/>
    </location>
</feature>
<keyword evidence="3 6" id="KW-0812">Transmembrane</keyword>
<keyword evidence="2" id="KW-1003">Cell membrane</keyword>
<feature type="transmembrane region" description="Helical" evidence="6">
    <location>
        <begin position="379"/>
        <end position="407"/>
    </location>
</feature>
<feature type="transmembrane region" description="Helical" evidence="6">
    <location>
        <begin position="428"/>
        <end position="452"/>
    </location>
</feature>
<evidence type="ECO:0000259" key="8">
    <source>
        <dbReference type="Pfam" id="PF12704"/>
    </source>
</evidence>
<feature type="transmembrane region" description="Helical" evidence="6">
    <location>
        <begin position="290"/>
        <end position="311"/>
    </location>
</feature>
<gene>
    <name evidence="9" type="ORF">HUW48_25690</name>
</gene>
<evidence type="ECO:0000313" key="9">
    <source>
        <dbReference type="EMBL" id="QMU31210.1"/>
    </source>
</evidence>
<feature type="domain" description="ABC3 transporter permease C-terminal" evidence="7">
    <location>
        <begin position="685"/>
        <end position="794"/>
    </location>
</feature>
<dbReference type="GO" id="GO:0005886">
    <property type="term" value="C:plasma membrane"/>
    <property type="evidence" value="ECO:0007669"/>
    <property type="project" value="UniProtKB-SubCell"/>
</dbReference>
<feature type="domain" description="ABC3 transporter permease C-terminal" evidence="7">
    <location>
        <begin position="295"/>
        <end position="411"/>
    </location>
</feature>
<keyword evidence="4 6" id="KW-1133">Transmembrane helix</keyword>
<comment type="subcellular location">
    <subcellularLocation>
        <location evidence="1">Cell membrane</location>
        <topology evidence="1">Multi-pass membrane protein</topology>
    </subcellularLocation>
</comment>
<proteinExistence type="predicted"/>
<name>A0A7L7LEG9_9BACT</name>
<feature type="transmembrane region" description="Helical" evidence="6">
    <location>
        <begin position="336"/>
        <end position="359"/>
    </location>
</feature>
<dbReference type="Proteomes" id="UP000514509">
    <property type="component" value="Chromosome"/>
</dbReference>
<dbReference type="EMBL" id="CP055153">
    <property type="protein sequence ID" value="QMU31210.1"/>
    <property type="molecule type" value="Genomic_DNA"/>
</dbReference>
<protein>
    <submittedName>
        <fullName evidence="9">ABC transporter permease</fullName>
    </submittedName>
</protein>
<dbReference type="GO" id="GO:0022857">
    <property type="term" value="F:transmembrane transporter activity"/>
    <property type="evidence" value="ECO:0007669"/>
    <property type="project" value="TreeGrafter"/>
</dbReference>
<sequence>MLLNYFKIAIRNLLRHKLFSFINIFGLAVGLACCLLIALFILQELSYDKYHAHADRIYRVGRYFNGEDGLPGVQLANIAPPFAPLLQNDFPAIEEATRLLQHKAVIAVSPQKFFTEENVFFAEPSFFKIFTVLLHSGNAQTALSEPNTILLTEKLVAKYFPKQNPIGQLVRLDNKVTLKVSGVFQDFPVNSHFHPSFLVSFSTLQDSTLFGRKNLANFSINRFTTYLLVPPKYNVAHISVQLPAFLDRHIEYQNTRPSSYNNLFLQKLTDIHLHSHLDTELEANGDSKQVYLFGVIALFILLIACINFMNLSTARSSVRAKEIGVRKVMGASQGKLIVQFLSESLLFVLIAVLLAVVFTDLALPLMNHLIGKELTYSPVNGWLTALVVLGLALLVGLVAGSYPALYLSSFQPAKVLKGKIIQINRTVSLRKALVVLQFAITIVLVVSTAVVYKQLGYLQNKSLGLNKDYIVTLPYMPLLSARYQAFRNELLATNAVAQVARSIEAPSERLLNSLGEMGIESGGSYKESSLSFEFLGIDPYFVPTYKIKVLAGRNFSEAYPTDSNKAFLLNEAGVKALGFKTPQQAIGSTIDYGDRRAKIVGVLSDFHFESMHQKIKPILFMIPPTSEFRHLSVKLAGADLQYGITQLEKTWKQFLPDYPFEYAFLDQKFGQLYAAEQRQGLLFTLFAGMAILIACLGLFGLATFATEQRSKEIGIRKVLGASIGSIVALLSRDFLKLVLLANLLAWPIAWYGMHRWLQDFAYRTPLSWSTFGWATLLALTIALLTISFQAIKAAVANPVEALRNE</sequence>
<feature type="transmembrane region" description="Helical" evidence="6">
    <location>
        <begin position="766"/>
        <end position="786"/>
    </location>
</feature>
<evidence type="ECO:0000256" key="5">
    <source>
        <dbReference type="ARBA" id="ARBA00023136"/>
    </source>
</evidence>
<keyword evidence="5 6" id="KW-0472">Membrane</keyword>